<evidence type="ECO:0000313" key="6">
    <source>
        <dbReference type="EMBL" id="PWB93071.1"/>
    </source>
</evidence>
<dbReference type="SUPFAM" id="SSF53850">
    <property type="entry name" value="Periplasmic binding protein-like II"/>
    <property type="match status" value="1"/>
</dbReference>
<dbReference type="InterPro" id="IPR036388">
    <property type="entry name" value="WH-like_DNA-bd_sf"/>
</dbReference>
<dbReference type="PANTHER" id="PTHR30537">
    <property type="entry name" value="HTH-TYPE TRANSCRIPTIONAL REGULATOR"/>
    <property type="match status" value="1"/>
</dbReference>
<feature type="domain" description="HTH lysR-type" evidence="5">
    <location>
        <begin position="6"/>
        <end position="63"/>
    </location>
</feature>
<accession>A0A2U1SN85</accession>
<dbReference type="GO" id="GO:0003700">
    <property type="term" value="F:DNA-binding transcription factor activity"/>
    <property type="evidence" value="ECO:0007669"/>
    <property type="project" value="InterPro"/>
</dbReference>
<dbReference type="InterPro" id="IPR005119">
    <property type="entry name" value="LysR_subst-bd"/>
</dbReference>
<dbReference type="Gene3D" id="3.40.190.10">
    <property type="entry name" value="Periplasmic binding protein-like II"/>
    <property type="match status" value="2"/>
</dbReference>
<gene>
    <name evidence="6" type="ORF">C5689_15025</name>
</gene>
<keyword evidence="3" id="KW-0238">DNA-binding</keyword>
<dbReference type="PRINTS" id="PR00039">
    <property type="entry name" value="HTHLYSR"/>
</dbReference>
<evidence type="ECO:0000256" key="3">
    <source>
        <dbReference type="ARBA" id="ARBA00023125"/>
    </source>
</evidence>
<dbReference type="EMBL" id="PUIV01000029">
    <property type="protein sequence ID" value="PWB93071.1"/>
    <property type="molecule type" value="Genomic_DNA"/>
</dbReference>
<evidence type="ECO:0000256" key="1">
    <source>
        <dbReference type="ARBA" id="ARBA00009437"/>
    </source>
</evidence>
<evidence type="ECO:0000256" key="4">
    <source>
        <dbReference type="ARBA" id="ARBA00023163"/>
    </source>
</evidence>
<keyword evidence="2" id="KW-0805">Transcription regulation</keyword>
<dbReference type="AlphaFoldDB" id="A0A2U1SN85"/>
<dbReference type="Proteomes" id="UP000245137">
    <property type="component" value="Unassembled WGS sequence"/>
</dbReference>
<dbReference type="InterPro" id="IPR058163">
    <property type="entry name" value="LysR-type_TF_proteobact-type"/>
</dbReference>
<dbReference type="RefSeq" id="WP_108918065.1">
    <property type="nucleotide sequence ID" value="NZ_BGJY01000008.1"/>
</dbReference>
<dbReference type="SUPFAM" id="SSF46785">
    <property type="entry name" value="Winged helix' DNA-binding domain"/>
    <property type="match status" value="1"/>
</dbReference>
<name>A0A2U1SN85_METSR</name>
<evidence type="ECO:0000313" key="7">
    <source>
        <dbReference type="Proteomes" id="UP000245137"/>
    </source>
</evidence>
<comment type="similarity">
    <text evidence="1">Belongs to the LysR transcriptional regulatory family.</text>
</comment>
<protein>
    <recommendedName>
        <fullName evidence="5">HTH lysR-type domain-containing protein</fullName>
    </recommendedName>
</protein>
<keyword evidence="4" id="KW-0804">Transcription</keyword>
<proteinExistence type="inferred from homology"/>
<dbReference type="GO" id="GO:0043565">
    <property type="term" value="F:sequence-specific DNA binding"/>
    <property type="evidence" value="ECO:0007669"/>
    <property type="project" value="TreeGrafter"/>
</dbReference>
<dbReference type="Gene3D" id="1.10.10.10">
    <property type="entry name" value="Winged helix-like DNA-binding domain superfamily/Winged helix DNA-binding domain"/>
    <property type="match status" value="1"/>
</dbReference>
<dbReference type="OrthoDB" id="9793571at2"/>
<dbReference type="GO" id="GO:0006351">
    <property type="term" value="P:DNA-templated transcription"/>
    <property type="evidence" value="ECO:0007669"/>
    <property type="project" value="TreeGrafter"/>
</dbReference>
<dbReference type="InterPro" id="IPR036390">
    <property type="entry name" value="WH_DNA-bd_sf"/>
</dbReference>
<dbReference type="Pfam" id="PF03466">
    <property type="entry name" value="LysR_substrate"/>
    <property type="match status" value="1"/>
</dbReference>
<sequence>MARKPLPLKMLQTLEAVVRLDGVSNAAKELGVTHGAVSRQIAALEDWLGRALFERDRGRLRPLDETREFVAIITDSFERMDAAMGRVATARRRLKVFAHATFAMHWLVPRLEQFYALHPDVDVHVQTRQTGEDPALAFFDVAIMRGSEQIGNWESSSVLQESLTLLTTRRRAETLAARGVAALLGETFAVSDTRPGETERWLEVARLPPLQKWRVRRFGHFHTALMAVLNGQGVAVGPIELTMGKIAEGSLAAPFPQIVAPGPRHVAFIDPHSESYPMAKRFVLWLAEAANAAERGV</sequence>
<keyword evidence="7" id="KW-1185">Reference proteome</keyword>
<dbReference type="PANTHER" id="PTHR30537:SF74">
    <property type="entry name" value="HTH-TYPE TRANSCRIPTIONAL REGULATOR TRPI"/>
    <property type="match status" value="1"/>
</dbReference>
<dbReference type="PROSITE" id="PS50931">
    <property type="entry name" value="HTH_LYSR"/>
    <property type="match status" value="1"/>
</dbReference>
<dbReference type="InterPro" id="IPR000847">
    <property type="entry name" value="LysR_HTH_N"/>
</dbReference>
<comment type="caution">
    <text evidence="6">The sequence shown here is derived from an EMBL/GenBank/DDBJ whole genome shotgun (WGS) entry which is preliminary data.</text>
</comment>
<evidence type="ECO:0000259" key="5">
    <source>
        <dbReference type="PROSITE" id="PS50931"/>
    </source>
</evidence>
<reference evidence="6 7" key="1">
    <citation type="journal article" date="2018" name="Appl. Microbiol. Biotechnol.">
        <title>Co-cultivation of the strictly anaerobic methanogen Methanosarcina barkeri with aerobic methanotrophs in an oxygen-limited membrane bioreactor.</title>
        <authorList>
            <person name="In 't Zandt M.H."/>
            <person name="van den Bosch T.J.M."/>
            <person name="Rijkers R."/>
            <person name="van Kessel M.A.H.J."/>
            <person name="Jetten M.S.M."/>
            <person name="Welte C.U."/>
        </authorList>
    </citation>
    <scope>NUCLEOTIDE SEQUENCE [LARGE SCALE GENOMIC DNA]</scope>
    <source>
        <strain evidence="6 7">DSM 17706</strain>
    </source>
</reference>
<dbReference type="Pfam" id="PF00126">
    <property type="entry name" value="HTH_1"/>
    <property type="match status" value="1"/>
</dbReference>
<evidence type="ECO:0000256" key="2">
    <source>
        <dbReference type="ARBA" id="ARBA00023015"/>
    </source>
</evidence>
<organism evidence="6 7">
    <name type="scientific">Methylosinus sporium</name>
    <dbReference type="NCBI Taxonomy" id="428"/>
    <lineage>
        <taxon>Bacteria</taxon>
        <taxon>Pseudomonadati</taxon>
        <taxon>Pseudomonadota</taxon>
        <taxon>Alphaproteobacteria</taxon>
        <taxon>Hyphomicrobiales</taxon>
        <taxon>Methylocystaceae</taxon>
        <taxon>Methylosinus</taxon>
    </lineage>
</organism>